<dbReference type="EC" id="2.7.7.65" evidence="1"/>
<dbReference type="OrthoDB" id="9783388at2"/>
<dbReference type="GO" id="GO:0052621">
    <property type="term" value="F:diguanylate cyclase activity"/>
    <property type="evidence" value="ECO:0007669"/>
    <property type="project" value="UniProtKB-EC"/>
</dbReference>
<keyword evidence="5" id="KW-1185">Reference proteome</keyword>
<feature type="compositionally biased region" description="Polar residues" evidence="2">
    <location>
        <begin position="379"/>
        <end position="396"/>
    </location>
</feature>
<dbReference type="NCBIfam" id="TIGR00254">
    <property type="entry name" value="GGDEF"/>
    <property type="match status" value="1"/>
</dbReference>
<dbReference type="AlphaFoldDB" id="E8V865"/>
<dbReference type="RefSeq" id="WP_013569778.1">
    <property type="nucleotide sequence ID" value="NC_014963.1"/>
</dbReference>
<evidence type="ECO:0000313" key="4">
    <source>
        <dbReference type="EMBL" id="ADV84047.1"/>
    </source>
</evidence>
<sequence>MSKSKVKQIEITEPVQERHLRLFHDVARELTSTLDLEAVLTTIMMKMAQFFGPERWSMLLVDEAKGELSYVIAIGENAESLKGLRVQLGEGVAGWVAATGNPLVIPDVTLDPHWHAYAKANPELDIHSIACLPVRSTDRVLGVIQLMNSKFDLLSEYSISFLRMLCDFAAIAIGNSASMKLIRELSITDDCTSLFNARHLYTMLAEIVGNGRGVEFSLVFMDLDHFKSINDTHGHLIGSRLLAEVGSLLKRMIGPNNSAFRYGGDEFVLLLPETDKLRAIELTMRIIDRLRSEVFLEGAGLALQLRGSFGLATFPGDGDTVQEIIRSADSMMYEAKVTRDNLSVSGIGMMYEENGEPVFEPTRKMEPREEVLREVGMQARSSGRTSASEAHSNGTNGLPERVSAAPRARSRHDSAEPLDERRSPTRLS</sequence>
<organism evidence="4 5">
    <name type="scientific">Terriglobus saanensis (strain ATCC BAA-1853 / DSM 23119 / SP1PR4)</name>
    <dbReference type="NCBI Taxonomy" id="401053"/>
    <lineage>
        <taxon>Bacteria</taxon>
        <taxon>Pseudomonadati</taxon>
        <taxon>Acidobacteriota</taxon>
        <taxon>Terriglobia</taxon>
        <taxon>Terriglobales</taxon>
        <taxon>Acidobacteriaceae</taxon>
        <taxon>Terriglobus</taxon>
    </lineage>
</organism>
<dbReference type="InterPro" id="IPR050469">
    <property type="entry name" value="Diguanylate_Cyclase"/>
</dbReference>
<dbReference type="GO" id="GO:0043709">
    <property type="term" value="P:cell adhesion involved in single-species biofilm formation"/>
    <property type="evidence" value="ECO:0007669"/>
    <property type="project" value="TreeGrafter"/>
</dbReference>
<evidence type="ECO:0000313" key="5">
    <source>
        <dbReference type="Proteomes" id="UP000006844"/>
    </source>
</evidence>
<evidence type="ECO:0000256" key="1">
    <source>
        <dbReference type="ARBA" id="ARBA00012528"/>
    </source>
</evidence>
<feature type="domain" description="GGDEF" evidence="3">
    <location>
        <begin position="214"/>
        <end position="347"/>
    </location>
</feature>
<dbReference type="STRING" id="401053.AciPR4_3292"/>
<dbReference type="Proteomes" id="UP000006844">
    <property type="component" value="Chromosome"/>
</dbReference>
<name>E8V865_TERSS</name>
<dbReference type="Gene3D" id="3.30.70.270">
    <property type="match status" value="1"/>
</dbReference>
<dbReference type="SUPFAM" id="SSF55073">
    <property type="entry name" value="Nucleotide cyclase"/>
    <property type="match status" value="1"/>
</dbReference>
<dbReference type="SMART" id="SM00065">
    <property type="entry name" value="GAF"/>
    <property type="match status" value="1"/>
</dbReference>
<dbReference type="InterPro" id="IPR043128">
    <property type="entry name" value="Rev_trsase/Diguanyl_cyclase"/>
</dbReference>
<dbReference type="SMART" id="SM00267">
    <property type="entry name" value="GGDEF"/>
    <property type="match status" value="1"/>
</dbReference>
<accession>E8V865</accession>
<dbReference type="Pfam" id="PF00990">
    <property type="entry name" value="GGDEF"/>
    <property type="match status" value="1"/>
</dbReference>
<dbReference type="InterPro" id="IPR029787">
    <property type="entry name" value="Nucleotide_cyclase"/>
</dbReference>
<evidence type="ECO:0000259" key="3">
    <source>
        <dbReference type="PROSITE" id="PS50887"/>
    </source>
</evidence>
<dbReference type="PROSITE" id="PS50887">
    <property type="entry name" value="GGDEF"/>
    <property type="match status" value="1"/>
</dbReference>
<dbReference type="Pfam" id="PF01590">
    <property type="entry name" value="GAF"/>
    <property type="match status" value="1"/>
</dbReference>
<dbReference type="GO" id="GO:0005886">
    <property type="term" value="C:plasma membrane"/>
    <property type="evidence" value="ECO:0007669"/>
    <property type="project" value="TreeGrafter"/>
</dbReference>
<dbReference type="PANTHER" id="PTHR45138">
    <property type="entry name" value="REGULATORY COMPONENTS OF SENSORY TRANSDUCTION SYSTEM"/>
    <property type="match status" value="1"/>
</dbReference>
<feature type="compositionally biased region" description="Basic and acidic residues" evidence="2">
    <location>
        <begin position="411"/>
        <end position="428"/>
    </location>
</feature>
<dbReference type="eggNOG" id="COG2199">
    <property type="taxonomic scope" value="Bacteria"/>
</dbReference>
<dbReference type="InterPro" id="IPR029016">
    <property type="entry name" value="GAF-like_dom_sf"/>
</dbReference>
<gene>
    <name evidence="4" type="ordered locus">AciPR4_3292</name>
</gene>
<dbReference type="Gene3D" id="3.30.450.40">
    <property type="match status" value="1"/>
</dbReference>
<dbReference type="GO" id="GO:1902201">
    <property type="term" value="P:negative regulation of bacterial-type flagellum-dependent cell motility"/>
    <property type="evidence" value="ECO:0007669"/>
    <property type="project" value="TreeGrafter"/>
</dbReference>
<dbReference type="CDD" id="cd01949">
    <property type="entry name" value="GGDEF"/>
    <property type="match status" value="1"/>
</dbReference>
<feature type="region of interest" description="Disordered" evidence="2">
    <location>
        <begin position="374"/>
        <end position="428"/>
    </location>
</feature>
<proteinExistence type="predicted"/>
<dbReference type="KEGG" id="tsa:AciPR4_3292"/>
<reference evidence="4 5" key="1">
    <citation type="journal article" date="2012" name="Stand. Genomic Sci.">
        <title>Complete genome sequence of Terriglobus saanensis type strain SP1PR4(T), an Acidobacteria from tundra soil.</title>
        <authorList>
            <person name="Rawat S.R."/>
            <person name="Mannisto M.K."/>
            <person name="Starovoytov V."/>
            <person name="Goodwin L."/>
            <person name="Nolan M."/>
            <person name="Hauser L."/>
            <person name="Land M."/>
            <person name="Davenport K.W."/>
            <person name="Woyke T."/>
            <person name="Haggblom M.M."/>
        </authorList>
    </citation>
    <scope>NUCLEOTIDE SEQUENCE</scope>
    <source>
        <strain evidence="5">ATCC BAA-1853 / DSM 23119 / SP1PR4</strain>
    </source>
</reference>
<evidence type="ECO:0000256" key="2">
    <source>
        <dbReference type="SAM" id="MobiDB-lite"/>
    </source>
</evidence>
<dbReference type="InterPro" id="IPR003018">
    <property type="entry name" value="GAF"/>
</dbReference>
<dbReference type="EMBL" id="CP002467">
    <property type="protein sequence ID" value="ADV84047.1"/>
    <property type="molecule type" value="Genomic_DNA"/>
</dbReference>
<dbReference type="HOGENOM" id="CLU_000445_11_24_0"/>
<dbReference type="PANTHER" id="PTHR45138:SF6">
    <property type="entry name" value="DIGUANYLATE CYCLASE DGCN"/>
    <property type="match status" value="1"/>
</dbReference>
<dbReference type="SUPFAM" id="SSF55781">
    <property type="entry name" value="GAF domain-like"/>
    <property type="match status" value="1"/>
</dbReference>
<dbReference type="InterPro" id="IPR000160">
    <property type="entry name" value="GGDEF_dom"/>
</dbReference>
<dbReference type="eggNOG" id="COG2203">
    <property type="taxonomic scope" value="Bacteria"/>
</dbReference>
<protein>
    <recommendedName>
        <fullName evidence="1">diguanylate cyclase</fullName>
        <ecNumber evidence="1">2.7.7.65</ecNumber>
    </recommendedName>
</protein>